<dbReference type="FunFam" id="3.30.830.10:FF:000034">
    <property type="entry name" value="presequence protease 1, chloroplastic/mitochondrial"/>
    <property type="match status" value="1"/>
</dbReference>
<dbReference type="GO" id="GO:0004222">
    <property type="term" value="F:metalloendopeptidase activity"/>
    <property type="evidence" value="ECO:0007669"/>
    <property type="project" value="TreeGrafter"/>
</dbReference>
<dbReference type="Gene3D" id="3.30.830.10">
    <property type="entry name" value="Metalloenzyme, LuxS/M16 peptidase-like"/>
    <property type="match status" value="4"/>
</dbReference>
<dbReference type="PANTHER" id="PTHR43016">
    <property type="entry name" value="PRESEQUENCE PROTEASE"/>
    <property type="match status" value="1"/>
</dbReference>
<dbReference type="Pfam" id="PF05193">
    <property type="entry name" value="Peptidase_M16_C"/>
    <property type="match status" value="1"/>
</dbReference>
<name>A0A6L5YGZ5_9FIRM</name>
<keyword evidence="3" id="KW-1185">Reference proteome</keyword>
<dbReference type="Pfam" id="PF22516">
    <property type="entry name" value="PreP_C"/>
    <property type="match status" value="1"/>
</dbReference>
<dbReference type="EMBL" id="VUMU01000002">
    <property type="protein sequence ID" value="MST57208.1"/>
    <property type="molecule type" value="Genomic_DNA"/>
</dbReference>
<dbReference type="Pfam" id="PF00675">
    <property type="entry name" value="Peptidase_M16"/>
    <property type="match status" value="1"/>
</dbReference>
<dbReference type="InterPro" id="IPR013578">
    <property type="entry name" value="Peptidase_M16C_assoc"/>
</dbReference>
<organism evidence="2 3">
    <name type="scientific">Waltera intestinalis</name>
    <dbReference type="NCBI Taxonomy" id="2606635"/>
    <lineage>
        <taxon>Bacteria</taxon>
        <taxon>Bacillati</taxon>
        <taxon>Bacillota</taxon>
        <taxon>Clostridia</taxon>
        <taxon>Lachnospirales</taxon>
        <taxon>Lachnospiraceae</taxon>
        <taxon>Waltera</taxon>
    </lineage>
</organism>
<dbReference type="InterPro" id="IPR055130">
    <property type="entry name" value="PreP_C"/>
</dbReference>
<evidence type="ECO:0000259" key="1">
    <source>
        <dbReference type="SMART" id="SM01264"/>
    </source>
</evidence>
<dbReference type="GO" id="GO:0016485">
    <property type="term" value="P:protein processing"/>
    <property type="evidence" value="ECO:0007669"/>
    <property type="project" value="TreeGrafter"/>
</dbReference>
<reference evidence="2 3" key="1">
    <citation type="submission" date="2019-08" db="EMBL/GenBank/DDBJ databases">
        <title>In-depth cultivation of the pig gut microbiome towards novel bacterial diversity and tailored functional studies.</title>
        <authorList>
            <person name="Wylensek D."/>
            <person name="Hitch T.C.A."/>
            <person name="Clavel T."/>
        </authorList>
    </citation>
    <scope>NUCLEOTIDE SEQUENCE [LARGE SCALE GENOMIC DNA]</scope>
    <source>
        <strain evidence="2 3">WCA3-601-WT-6H</strain>
    </source>
</reference>
<feature type="domain" description="Peptidase M16C associated" evidence="1">
    <location>
        <begin position="462"/>
        <end position="712"/>
    </location>
</feature>
<dbReference type="Proteomes" id="UP000476055">
    <property type="component" value="Unassembled WGS sequence"/>
</dbReference>
<dbReference type="InterPro" id="IPR011249">
    <property type="entry name" value="Metalloenz_LuxS/M16"/>
</dbReference>
<dbReference type="AlphaFoldDB" id="A0A6L5YGZ5"/>
<gene>
    <name evidence="2" type="ORF">FYJ59_02935</name>
</gene>
<proteinExistence type="predicted"/>
<dbReference type="SMART" id="SM01264">
    <property type="entry name" value="M16C_associated"/>
    <property type="match status" value="1"/>
</dbReference>
<dbReference type="InterPro" id="IPR007863">
    <property type="entry name" value="Peptidase_M16_C"/>
</dbReference>
<dbReference type="GO" id="GO:0046872">
    <property type="term" value="F:metal ion binding"/>
    <property type="evidence" value="ECO:0007669"/>
    <property type="project" value="InterPro"/>
</dbReference>
<protein>
    <submittedName>
        <fullName evidence="2">Insulinase family protein</fullName>
    </submittedName>
</protein>
<dbReference type="SUPFAM" id="SSF63411">
    <property type="entry name" value="LuxS/MPP-like metallohydrolase"/>
    <property type="match status" value="4"/>
</dbReference>
<evidence type="ECO:0000313" key="2">
    <source>
        <dbReference type="EMBL" id="MST57208.1"/>
    </source>
</evidence>
<dbReference type="PANTHER" id="PTHR43016:SF13">
    <property type="entry name" value="PRESEQUENCE PROTEASE, MITOCHONDRIAL"/>
    <property type="match status" value="1"/>
</dbReference>
<dbReference type="Pfam" id="PF08367">
    <property type="entry name" value="M16C_assoc"/>
    <property type="match status" value="1"/>
</dbReference>
<dbReference type="InterPro" id="IPR011765">
    <property type="entry name" value="Pept_M16_N"/>
</dbReference>
<dbReference type="RefSeq" id="WP_154495189.1">
    <property type="nucleotide sequence ID" value="NZ_VUMU01000002.1"/>
</dbReference>
<sequence>MRVEDLSTYEIIEKREIPDINSVTYLCRHKKTGARVALVSNDDENKVFYIGFRTTPKDSTGVAHILEHSVLCGSKEFPVKDPFVELVKGSLNTFLNAMTYPDKTVYPVASCNDKDFQNLMHVYLDAVFYPNIYKNESIFRQEGWHYELEGDEEELKVNGVVYNEMKGAFSSPDDVLEREIMNSLYPHTTYGCESGGDPEVIPELTYEEFLDFHRKFYHPSNSYIYLYGNMDMAEKLTFIDEHYLSAYDALKVDSEVTEEPAFDKPGRIVRDCPIGEGEDEEENTYLSQNFCVGDSLDPKLYIAFQILDYALCSAPGAPLKQALVDRGIGKDVYSIYENGIRQPYFSVVAKDTSVEKEQEFLQVTEEVLEKLATEGFDEKALLAGINYYEFKYREADFGSYPKGLMYGLQVLDSWLYDDRLPFIHIEANNTFAELRKEVKTGYFEGLVQKYLLDNTHRSVVILQPKLGLLEEQEQKQREKMAQVKAVMSPEELEAVKETFRKLTEFQESEDAKEDLEKIPLLKREDMKKEANLPVNEVRSIGDTLLLYHDLFTNGIGYLRLIFRLDQIPGKYFPYIGILKGCLGLLNTENYTYGDLYNEMNLVTGGMAAVNNVYGRLQDTDEFTLTLELKTKVFYDRIADAIDLMREIVMTSDFTDTKRLYEILAEGKSRMQAQMTSGGHSVAAGRAMSYGSIPGAVSEEISGIPFYRLITGLETHFDEKKEELVEILQTLLKMIFRPENLMVDFVGEEKAVGLLDAPVEAFKAALYTGSVEMAHYIPEVSRKNEGFLTSGQVNYVCRAGNFRKSGLKYTGALRVLKVMLGYEYLWVNVRVKGGAYGCMCSFGRSGDSYFVSYRDPNLGKTIDVYEKAADAIAEFTADERTMTQYIIGAVSDLDVPMNPAAKGLYSLSAYMTGLDDAALQRERDELLSATVEDIRALSAHIRAFMQEDLLCVVGTASKVKEEQERFLKVENLF</sequence>
<comment type="caution">
    <text evidence="2">The sequence shown here is derived from an EMBL/GenBank/DDBJ whole genome shotgun (WGS) entry which is preliminary data.</text>
</comment>
<accession>A0A6L5YGZ5</accession>
<evidence type="ECO:0000313" key="3">
    <source>
        <dbReference type="Proteomes" id="UP000476055"/>
    </source>
</evidence>